<gene>
    <name evidence="1" type="ORF">RI844_05185</name>
</gene>
<evidence type="ECO:0000313" key="2">
    <source>
        <dbReference type="Proteomes" id="UP001301442"/>
    </source>
</evidence>
<protein>
    <submittedName>
        <fullName evidence="1">Uncharacterized protein</fullName>
    </submittedName>
</protein>
<evidence type="ECO:0000313" key="1">
    <source>
        <dbReference type="EMBL" id="WOH38614.1"/>
    </source>
</evidence>
<accession>A0ABZ0GSF4</accession>
<proteinExistence type="predicted"/>
<name>A0ABZ0GSF4_9GAMM</name>
<organism evidence="1 2">
    <name type="scientific">Thalassotalea fonticola</name>
    <dbReference type="NCBI Taxonomy" id="3065649"/>
    <lineage>
        <taxon>Bacteria</taxon>
        <taxon>Pseudomonadati</taxon>
        <taxon>Pseudomonadota</taxon>
        <taxon>Gammaproteobacteria</taxon>
        <taxon>Alteromonadales</taxon>
        <taxon>Colwelliaceae</taxon>
        <taxon>Thalassotalea</taxon>
    </lineage>
</organism>
<keyword evidence="2" id="KW-1185">Reference proteome</keyword>
<sequence length="53" mass="6085">MQIAKDGNRFVASRMKECRLFQGSCRFLPELVSGSDYFNEILKQVQEMVAILS</sequence>
<dbReference type="Proteomes" id="UP001301442">
    <property type="component" value="Chromosome"/>
</dbReference>
<dbReference type="RefSeq" id="WP_348397383.1">
    <property type="nucleotide sequence ID" value="NZ_CP136600.1"/>
</dbReference>
<dbReference type="EMBL" id="CP136600">
    <property type="protein sequence ID" value="WOH38614.1"/>
    <property type="molecule type" value="Genomic_DNA"/>
</dbReference>
<reference evidence="1 2" key="1">
    <citation type="submission" date="2023-09" db="EMBL/GenBank/DDBJ databases">
        <authorList>
            <person name="Qi X."/>
        </authorList>
    </citation>
    <scope>NUCLEOTIDE SEQUENCE [LARGE SCALE GENOMIC DNA]</scope>
    <source>
        <strain evidence="1 2">S1-1</strain>
    </source>
</reference>